<accession>A0A9R1CWC6</accession>
<name>A0A9R1CWC6_9BACT</name>
<dbReference type="EMBL" id="BPUB01000001">
    <property type="protein sequence ID" value="GJG58611.1"/>
    <property type="molecule type" value="Genomic_DNA"/>
</dbReference>
<dbReference type="Proteomes" id="UP000825483">
    <property type="component" value="Unassembled WGS sequence"/>
</dbReference>
<comment type="caution">
    <text evidence="1">The sequence shown here is derived from an EMBL/GenBank/DDBJ whole genome shotgun (WGS) entry which is preliminary data.</text>
</comment>
<protein>
    <submittedName>
        <fullName evidence="1">Uncharacterized protein</fullName>
    </submittedName>
</protein>
<proteinExistence type="predicted"/>
<reference evidence="1" key="1">
    <citation type="journal article" date="2022" name="Int. J. Syst. Evol. Microbiol.">
        <title>Prevotella lacticifex sp. nov., isolated from the rumen of cows.</title>
        <authorList>
            <person name="Shinkai T."/>
            <person name="Ikeyama N."/>
            <person name="Kumagai M."/>
            <person name="Ohmori H."/>
            <person name="Sakamoto M."/>
            <person name="Ohkuma M."/>
            <person name="Mitsumori M."/>
        </authorList>
    </citation>
    <scope>NUCLEOTIDE SEQUENCE</scope>
    <source>
        <strain evidence="1">R5076</strain>
    </source>
</reference>
<organism evidence="1 2">
    <name type="scientific">Prevotella lacticifex</name>
    <dbReference type="NCBI Taxonomy" id="2854755"/>
    <lineage>
        <taxon>Bacteria</taxon>
        <taxon>Pseudomonadati</taxon>
        <taxon>Bacteroidota</taxon>
        <taxon>Bacteroidia</taxon>
        <taxon>Bacteroidales</taxon>
        <taxon>Prevotellaceae</taxon>
        <taxon>Prevotella</taxon>
    </lineage>
</organism>
<evidence type="ECO:0000313" key="2">
    <source>
        <dbReference type="Proteomes" id="UP000825483"/>
    </source>
</evidence>
<gene>
    <name evidence="1" type="ORF">PRLR5076_14620</name>
</gene>
<dbReference type="GeneID" id="72467354"/>
<sequence>MSKFVFYLKVKPFIKQWLTHHYGNPVTFPSRSAENACIRRFVGLRPKDWLPQKPEEDTVPVAIPYDKKKNWLYYNYMSKSACRALDEIIEDTFKIQFWNDMNEMTRCGCTLLNCVRSWCENNGISTDYDYTLKMRYQRMRDAHLEHGVDLRKRVKGTNKKI</sequence>
<keyword evidence="2" id="KW-1185">Reference proteome</keyword>
<dbReference type="RefSeq" id="WP_223929185.1">
    <property type="nucleotide sequence ID" value="NZ_BPTU01000001.1"/>
</dbReference>
<dbReference type="AlphaFoldDB" id="A0A9R1CWC6"/>
<evidence type="ECO:0000313" key="1">
    <source>
        <dbReference type="EMBL" id="GJG58611.1"/>
    </source>
</evidence>